<evidence type="ECO:0000313" key="3">
    <source>
        <dbReference type="Proteomes" id="UP000248044"/>
    </source>
</evidence>
<dbReference type="InterPro" id="IPR036259">
    <property type="entry name" value="MFS_trans_sf"/>
</dbReference>
<accession>A0A2U9IIM7</accession>
<organism evidence="2 3">
    <name type="scientific">Acidianus brierleyi</name>
    <dbReference type="NCBI Taxonomy" id="41673"/>
    <lineage>
        <taxon>Archaea</taxon>
        <taxon>Thermoproteota</taxon>
        <taxon>Thermoprotei</taxon>
        <taxon>Sulfolobales</taxon>
        <taxon>Sulfolobaceae</taxon>
        <taxon>Acidianus</taxon>
    </lineage>
</organism>
<feature type="transmembrane region" description="Helical" evidence="1">
    <location>
        <begin position="239"/>
        <end position="259"/>
    </location>
</feature>
<feature type="transmembrane region" description="Helical" evidence="1">
    <location>
        <begin position="117"/>
        <end position="139"/>
    </location>
</feature>
<keyword evidence="1" id="KW-0812">Transmembrane</keyword>
<proteinExistence type="predicted"/>
<feature type="transmembrane region" description="Helical" evidence="1">
    <location>
        <begin position="38"/>
        <end position="57"/>
    </location>
</feature>
<feature type="transmembrane region" description="Helical" evidence="1">
    <location>
        <begin position="265"/>
        <end position="285"/>
    </location>
</feature>
<sequence length="294" mass="33366">MLLVSIFNFLIAIPSRALGYYARTLLNKYNEFINYNSTLNIFLLSATILALITAGVLNNYSSHLYLLLIILPLQIVILLLITRLNNIKITLSSANSFKVWIKYIKTNYIFRFLETRFYSITALSSALTILFIKIIYVNNTTFSEYYTIVFTISLIAQAVGASIALKKKTEILRNLLLLVFPVTLFDLIFPFISGKIIPITILTFLQSMVAAYVYIHLNSIYQYITSKDIYVNISITQRVLQQIFGSIMVILVSIMATVIGVTFTYIGIALLISSIVLLTLFTDTIKKIKIVDQK</sequence>
<dbReference type="OrthoDB" id="43634at2157"/>
<dbReference type="EMBL" id="CP029289">
    <property type="protein sequence ID" value="AWR95889.1"/>
    <property type="molecule type" value="Genomic_DNA"/>
</dbReference>
<evidence type="ECO:0000256" key="1">
    <source>
        <dbReference type="SAM" id="Phobius"/>
    </source>
</evidence>
<evidence type="ECO:0008006" key="4">
    <source>
        <dbReference type="Google" id="ProtNLM"/>
    </source>
</evidence>
<dbReference type="AlphaFoldDB" id="A0A2U9IIM7"/>
<protein>
    <recommendedName>
        <fullName evidence="4">MFS transporter</fullName>
    </recommendedName>
</protein>
<feature type="transmembrane region" description="Helical" evidence="1">
    <location>
        <begin position="63"/>
        <end position="81"/>
    </location>
</feature>
<keyword evidence="3" id="KW-1185">Reference proteome</keyword>
<keyword evidence="1" id="KW-0472">Membrane</keyword>
<name>A0A2U9IIM7_9CREN</name>
<evidence type="ECO:0000313" key="2">
    <source>
        <dbReference type="EMBL" id="AWR95889.1"/>
    </source>
</evidence>
<feature type="transmembrane region" description="Helical" evidence="1">
    <location>
        <begin position="199"/>
        <end position="218"/>
    </location>
</feature>
<keyword evidence="1" id="KW-1133">Transmembrane helix</keyword>
<reference evidence="2 3" key="1">
    <citation type="submission" date="2018-05" db="EMBL/GenBank/DDBJ databases">
        <title>Complete Genome Sequences of Extremely Thermoacidophilic, Metal-Mobilizing Type-Strain Members of the Archaeal Family Sulfolobaceae: Acidianus brierleyi DSM-1651T, Acidianus sulfidivorans DSM-18786T, Metallosphaera hakonensis DSM-7519T, and Metallosphaera prunae DSM-10039T.</title>
        <authorList>
            <person name="Counts J.A."/>
            <person name="Kelly R.M."/>
        </authorList>
    </citation>
    <scope>NUCLEOTIDE SEQUENCE [LARGE SCALE GENOMIC DNA]</scope>
    <source>
        <strain evidence="2 3">DSM 1651</strain>
    </source>
</reference>
<gene>
    <name evidence="2" type="ORF">DFR85_02730</name>
</gene>
<feature type="transmembrane region" description="Helical" evidence="1">
    <location>
        <begin position="175"/>
        <end position="193"/>
    </location>
</feature>
<dbReference type="SUPFAM" id="SSF103473">
    <property type="entry name" value="MFS general substrate transporter"/>
    <property type="match status" value="1"/>
</dbReference>
<dbReference type="KEGG" id="abri:DFR85_02730"/>
<dbReference type="Proteomes" id="UP000248044">
    <property type="component" value="Chromosome"/>
</dbReference>
<feature type="transmembrane region" description="Helical" evidence="1">
    <location>
        <begin position="145"/>
        <end position="163"/>
    </location>
</feature>